<sequence length="231" mass="24750">MTIKPFLRTKTSARLATIAASTIAIVGTSTSIAVTETQTSNDGIPHVADSAETFAKHSDKDLLYFLLAGQGPIADDNPELLKSMNFDPNKPHTDEEALDLLINEYLTYSDSFPEIKQSLTSGDPAKVEQGLKQFSDDFVQYLEQSGRLVAMETQPDMTTFDFCGKTACGAAVVVVLANGLVYANVAVATLAVAAGAVVTLAVYLEDDEASPNGMSEFERQEITARFARALA</sequence>
<dbReference type="Pfam" id="PF26137">
    <property type="entry name" value="Toxin_SdpC"/>
    <property type="match status" value="1"/>
</dbReference>
<dbReference type="InterPro" id="IPR023888">
    <property type="entry name" value="SdpC-like"/>
</dbReference>
<evidence type="ECO:0000256" key="1">
    <source>
        <dbReference type="SAM" id="Phobius"/>
    </source>
</evidence>
<feature type="chain" id="PRO_5039213856" description="Secreted protein" evidence="2">
    <location>
        <begin position="27"/>
        <end position="231"/>
    </location>
</feature>
<comment type="caution">
    <text evidence="3">The sequence shown here is derived from an EMBL/GenBank/DDBJ whole genome shotgun (WGS) entry which is preliminary data.</text>
</comment>
<accession>A0A811G3H8</accession>
<reference evidence="3 4" key="1">
    <citation type="submission" date="2020-02" db="EMBL/GenBank/DDBJ databases">
        <authorList>
            <person name="Brisse S."/>
        </authorList>
    </citation>
    <scope>NUCLEOTIDE SEQUENCE [LARGE SCALE GENOMIC DNA]</scope>
    <source>
        <strain evidence="3">CIP107547</strain>
    </source>
</reference>
<protein>
    <recommendedName>
        <fullName evidence="5">Secreted protein</fullName>
    </recommendedName>
</protein>
<dbReference type="RefSeq" id="WP_014307248.1">
    <property type="nucleotide sequence ID" value="NZ_CP040520.1"/>
</dbReference>
<evidence type="ECO:0000313" key="4">
    <source>
        <dbReference type="Proteomes" id="UP000480222"/>
    </source>
</evidence>
<keyword evidence="1" id="KW-0472">Membrane</keyword>
<gene>
    <name evidence="3" type="ORF">CIP107547_02092</name>
</gene>
<feature type="transmembrane region" description="Helical" evidence="1">
    <location>
        <begin position="181"/>
        <end position="204"/>
    </location>
</feature>
<name>A0A811G3H8_CORDP</name>
<evidence type="ECO:0000313" key="3">
    <source>
        <dbReference type="EMBL" id="CAB0617642.1"/>
    </source>
</evidence>
<keyword evidence="1" id="KW-1133">Transmembrane helix</keyword>
<dbReference type="Proteomes" id="UP000480222">
    <property type="component" value="Unassembled WGS sequence"/>
</dbReference>
<keyword evidence="2" id="KW-0732">Signal</keyword>
<dbReference type="AlphaFoldDB" id="A0A811G3H8"/>
<keyword evidence="1" id="KW-0812">Transmembrane</keyword>
<proteinExistence type="predicted"/>
<evidence type="ECO:0000256" key="2">
    <source>
        <dbReference type="SAM" id="SignalP"/>
    </source>
</evidence>
<feature type="signal peptide" evidence="2">
    <location>
        <begin position="1"/>
        <end position="26"/>
    </location>
</feature>
<evidence type="ECO:0008006" key="5">
    <source>
        <dbReference type="Google" id="ProtNLM"/>
    </source>
</evidence>
<organism evidence="3 4">
    <name type="scientific">Corynebacterium diphtheriae</name>
    <dbReference type="NCBI Taxonomy" id="1717"/>
    <lineage>
        <taxon>Bacteria</taxon>
        <taxon>Bacillati</taxon>
        <taxon>Actinomycetota</taxon>
        <taxon>Actinomycetes</taxon>
        <taxon>Mycobacteriales</taxon>
        <taxon>Corynebacteriaceae</taxon>
        <taxon>Corynebacterium</taxon>
    </lineage>
</organism>
<dbReference type="EMBL" id="CADDAV010000026">
    <property type="protein sequence ID" value="CAB0617642.1"/>
    <property type="molecule type" value="Genomic_DNA"/>
</dbReference>